<evidence type="ECO:0000313" key="2">
    <source>
        <dbReference type="Proteomes" id="UP000585638"/>
    </source>
</evidence>
<keyword evidence="2" id="KW-1185">Reference proteome</keyword>
<gene>
    <name evidence="1" type="ORF">BJ998_003973</name>
</gene>
<dbReference type="Proteomes" id="UP000585638">
    <property type="component" value="Unassembled WGS sequence"/>
</dbReference>
<dbReference type="AlphaFoldDB" id="A0A7W9NGR7"/>
<reference evidence="1 2" key="1">
    <citation type="submission" date="2020-08" db="EMBL/GenBank/DDBJ databases">
        <title>Sequencing the genomes of 1000 actinobacteria strains.</title>
        <authorList>
            <person name="Klenk H.-P."/>
        </authorList>
    </citation>
    <scope>NUCLEOTIDE SEQUENCE [LARGE SCALE GENOMIC DNA]</scope>
    <source>
        <strain evidence="1 2">DSM 43851</strain>
    </source>
</reference>
<comment type="caution">
    <text evidence="1">The sequence shown here is derived from an EMBL/GenBank/DDBJ whole genome shotgun (WGS) entry which is preliminary data.</text>
</comment>
<organism evidence="1 2">
    <name type="scientific">Kutzneria kofuensis</name>
    <dbReference type="NCBI Taxonomy" id="103725"/>
    <lineage>
        <taxon>Bacteria</taxon>
        <taxon>Bacillati</taxon>
        <taxon>Actinomycetota</taxon>
        <taxon>Actinomycetes</taxon>
        <taxon>Pseudonocardiales</taxon>
        <taxon>Pseudonocardiaceae</taxon>
        <taxon>Kutzneria</taxon>
    </lineage>
</organism>
<name>A0A7W9NGR7_9PSEU</name>
<evidence type="ECO:0000313" key="1">
    <source>
        <dbReference type="EMBL" id="MBB5892777.1"/>
    </source>
</evidence>
<accession>A0A7W9NGR7</accession>
<sequence>MPEMAREITRRWISLVPSKMVKILRLPRSRPWHGF</sequence>
<dbReference type="EMBL" id="JACHIR010000001">
    <property type="protein sequence ID" value="MBB5892777.1"/>
    <property type="molecule type" value="Genomic_DNA"/>
</dbReference>
<protein>
    <submittedName>
        <fullName evidence="1">Uncharacterized protein</fullName>
    </submittedName>
</protein>
<proteinExistence type="predicted"/>